<feature type="region of interest" description="Disordered" evidence="4">
    <location>
        <begin position="125"/>
        <end position="172"/>
    </location>
</feature>
<dbReference type="Gene3D" id="2.30.29.30">
    <property type="entry name" value="Pleckstrin-homology domain (PH domain)/Phosphotyrosine-binding domain (PTB)"/>
    <property type="match status" value="1"/>
</dbReference>
<comment type="catalytic activity">
    <reaction evidence="3">
        <text>pretRNA = a 3'-half-tRNA molecule with a 5'-OH end + a 5'-half-tRNA molecule with a 2',3'-cyclic phosphate end + an intron with a 2',3'-cyclic phosphate and a 5'-hydroxyl terminus.</text>
        <dbReference type="EC" id="4.6.1.16"/>
    </reaction>
</comment>
<gene>
    <name evidence="6" type="ORF">PHATRDRAFT_45626</name>
</gene>
<dbReference type="EMBL" id="CM000610">
    <property type="protein sequence ID" value="EEC48695.1"/>
    <property type="molecule type" value="Genomic_DNA"/>
</dbReference>
<protein>
    <recommendedName>
        <fullName evidence="2">tRNA-intron lyase</fullName>
        <ecNumber evidence="2">4.6.1.16</ecNumber>
    </recommendedName>
</protein>
<organism evidence="6 7">
    <name type="scientific">Phaeodactylum tricornutum (strain CCAP 1055/1)</name>
    <dbReference type="NCBI Taxonomy" id="556484"/>
    <lineage>
        <taxon>Eukaryota</taxon>
        <taxon>Sar</taxon>
        <taxon>Stramenopiles</taxon>
        <taxon>Ochrophyta</taxon>
        <taxon>Bacillariophyta</taxon>
        <taxon>Bacillariophyceae</taxon>
        <taxon>Bacillariophycidae</taxon>
        <taxon>Naviculales</taxon>
        <taxon>Phaeodactylaceae</taxon>
        <taxon>Phaeodactylum</taxon>
    </lineage>
</organism>
<proteinExistence type="inferred from homology"/>
<dbReference type="InterPro" id="IPR006869">
    <property type="entry name" value="DUF547"/>
</dbReference>
<dbReference type="PROSITE" id="PS50003">
    <property type="entry name" value="PH_DOMAIN"/>
    <property type="match status" value="1"/>
</dbReference>
<dbReference type="SMART" id="SM00233">
    <property type="entry name" value="PH"/>
    <property type="match status" value="1"/>
</dbReference>
<name>B7FYB5_PHATC</name>
<dbReference type="Pfam" id="PF08588">
    <property type="entry name" value="Duc1"/>
    <property type="match status" value="1"/>
</dbReference>
<feature type="region of interest" description="Disordered" evidence="4">
    <location>
        <begin position="1155"/>
        <end position="1228"/>
    </location>
</feature>
<dbReference type="Gene3D" id="3.40.1350.10">
    <property type="match status" value="1"/>
</dbReference>
<dbReference type="CDD" id="cd22363">
    <property type="entry name" value="tRNA-intron_lyase_C"/>
    <property type="match status" value="1"/>
</dbReference>
<dbReference type="KEGG" id="pti:PHATRDRAFT_45626"/>
<evidence type="ECO:0000256" key="4">
    <source>
        <dbReference type="SAM" id="MobiDB-lite"/>
    </source>
</evidence>
<dbReference type="InterPro" id="IPR011993">
    <property type="entry name" value="PH-like_dom_sf"/>
</dbReference>
<keyword evidence="7" id="KW-1185">Reference proteome</keyword>
<feature type="compositionally biased region" description="Basic and acidic residues" evidence="4">
    <location>
        <begin position="143"/>
        <end position="155"/>
    </location>
</feature>
<dbReference type="GeneID" id="7200394"/>
<evidence type="ECO:0000256" key="3">
    <source>
        <dbReference type="ARBA" id="ARBA00034031"/>
    </source>
</evidence>
<dbReference type="HOGENOM" id="CLU_249720_0_0_1"/>
<dbReference type="EC" id="4.6.1.16" evidence="2"/>
<evidence type="ECO:0000313" key="7">
    <source>
        <dbReference type="Proteomes" id="UP000000759"/>
    </source>
</evidence>
<feature type="compositionally biased region" description="Basic and acidic residues" evidence="4">
    <location>
        <begin position="1202"/>
        <end position="1228"/>
    </location>
</feature>
<feature type="compositionally biased region" description="Polar residues" evidence="4">
    <location>
        <begin position="1179"/>
        <end position="1199"/>
    </location>
</feature>
<dbReference type="SUPFAM" id="SSF50729">
    <property type="entry name" value="PH domain-like"/>
    <property type="match status" value="1"/>
</dbReference>
<dbReference type="PANTHER" id="PTHR46361">
    <property type="entry name" value="ELECTRON CARRIER/ PROTEIN DISULFIDE OXIDOREDUCTASE"/>
    <property type="match status" value="1"/>
</dbReference>
<dbReference type="GO" id="GO:0003676">
    <property type="term" value="F:nucleic acid binding"/>
    <property type="evidence" value="ECO:0007669"/>
    <property type="project" value="InterPro"/>
</dbReference>
<dbReference type="eggNOG" id="ENOG502RRC0">
    <property type="taxonomic scope" value="Eukaryota"/>
</dbReference>
<dbReference type="InterPro" id="IPR001849">
    <property type="entry name" value="PH_domain"/>
</dbReference>
<comment type="similarity">
    <text evidence="1">Belongs to the tRNA-intron endonuclease family.</text>
</comment>
<feature type="domain" description="PH" evidence="5">
    <location>
        <begin position="635"/>
        <end position="733"/>
    </location>
</feature>
<dbReference type="Pfam" id="PF01974">
    <property type="entry name" value="tRNA_int_endo"/>
    <property type="match status" value="1"/>
</dbReference>
<dbReference type="InterPro" id="IPR011856">
    <property type="entry name" value="tRNA_endonuc-like_dom_sf"/>
</dbReference>
<reference evidence="7" key="2">
    <citation type="submission" date="2008-08" db="EMBL/GenBank/DDBJ databases">
        <authorList>
            <consortium name="Diatom Consortium"/>
            <person name="Grigoriev I."/>
            <person name="Grimwood J."/>
            <person name="Kuo A."/>
            <person name="Otillar R.P."/>
            <person name="Salamov A."/>
            <person name="Detter J.C."/>
            <person name="Lindquist E."/>
            <person name="Shapiro H."/>
            <person name="Lucas S."/>
            <person name="Glavina del Rio T."/>
            <person name="Pitluck S."/>
            <person name="Rokhsar D."/>
            <person name="Bowler C."/>
        </authorList>
    </citation>
    <scope>GENOME REANNOTATION</scope>
    <source>
        <strain evidence="7">CCAP 1055/1</strain>
    </source>
</reference>
<dbReference type="RefSeq" id="XP_002179709.1">
    <property type="nucleotide sequence ID" value="XM_002179673.1"/>
</dbReference>
<dbReference type="Pfam" id="PF04784">
    <property type="entry name" value="DUF547"/>
    <property type="match status" value="1"/>
</dbReference>
<dbReference type="PaxDb" id="2850-Phatr45626"/>
<dbReference type="OrthoDB" id="418495at2759"/>
<evidence type="ECO:0000256" key="2">
    <source>
        <dbReference type="ARBA" id="ARBA00012573"/>
    </source>
</evidence>
<feature type="compositionally biased region" description="Basic residues" evidence="4">
    <location>
        <begin position="1166"/>
        <end position="1176"/>
    </location>
</feature>
<dbReference type="GO" id="GO:0005634">
    <property type="term" value="C:nucleus"/>
    <property type="evidence" value="ECO:0007669"/>
    <property type="project" value="UniProtKB-ARBA"/>
</dbReference>
<dbReference type="GO" id="GO:0006388">
    <property type="term" value="P:tRNA splicing, via endonucleolytic cleavage and ligation"/>
    <property type="evidence" value="ECO:0007669"/>
    <property type="project" value="InterPro"/>
</dbReference>
<evidence type="ECO:0000259" key="5">
    <source>
        <dbReference type="PROSITE" id="PS50003"/>
    </source>
</evidence>
<dbReference type="Proteomes" id="UP000000759">
    <property type="component" value="Chromosome 7"/>
</dbReference>
<dbReference type="GO" id="GO:0000213">
    <property type="term" value="F:tRNA-intron lyase activity"/>
    <property type="evidence" value="ECO:0007669"/>
    <property type="project" value="UniProtKB-EC"/>
</dbReference>
<dbReference type="InParanoid" id="B7FYB5"/>
<dbReference type="Pfam" id="PF00169">
    <property type="entry name" value="PH"/>
    <property type="match status" value="1"/>
</dbReference>
<dbReference type="InterPro" id="IPR013897">
    <property type="entry name" value="Duc1"/>
</dbReference>
<dbReference type="InterPro" id="IPR036167">
    <property type="entry name" value="tRNA_intron_Endo_cat-like_sf"/>
</dbReference>
<sequence>MGSGPSSVLSLNTEDPKQDAAELMHIFPNRFVSEHDGSSCILVDAERSRTVLLIPAATSSTATWVCEENEIQAAVGKRDSVVERRILNDTIVVAEIQLPSGGKVVMIPPTLVQTREGRRELMSLLNRPLTDVPSGPESNGETESEKTAQEERMNEDSAASVGPGVSESLPTATLPKFTSLDVQLLRKAGKFDPNFPTNSRNPVEFETDLFKGKVLLLIRPTDPDEDPYWSERLFAKKKRNVVLQIQGKFKRKPKGKLFLGAEISQKMKVGLLTRGLLGLLIRCLERFFSDLRYSFGDTEGLEMPRVAAPAHSSFERVAVTPRGEVPPTISEDPFPESKEASSARRKAKNWDWNMEDTYSMTYYSMYIDLPTWHLVNLPMSGDINLRTLWSDSFLRIVLYEKTGKQQPHLQKYNNYAFAIQVTYFGDKDQSAEEELEDEERDNIFRVSDRSRLLEREESEGSEGENHSAGLKRLDSQSFPALMLADSDGEDFYDAEETSVSLVYEQSASDNDPAVSVDLLVTIDSIVPAWLDVVSNRGGYCRTFAIVVGSNVTFRSVQACESAIGDTGAQQRVSRLVDENFSPRMSTAERMRRMLGLVLVNGDQNNLQHFKREQSDFDATFLKRAPTPLSEKKHSIIRVSGFVARAVSDRHWIEEWAKITDCNISFYHPEKRKPHFRITISSIMRTERMEPNAFPHLPGFCFLVVETVGRSVYLMFSSETDCKAWLEVILRVKMLNQNDDRDSVASQDTSSPQLMEFDNPAEEFLHKSSMWNVKNRRILNCGQFCFRAQVNVKNPLILAEEALRLALNPSSDEDYQRRRQFLSSAAALKRANVRGLPEESRLAFFLNVYHTMIMHAFLVLGPPGSSLKWIGYFNNIAYEVGDDVFSLTELEHCIIRSKMAYPSQFISRFVLPKSQYAFALTKADYRINFALNCGSTSNPSCIFIFRPERLNEQLDAACRLYLSSVVVTVQKSSREVYVQLPRVCQWFSEDFGTQTEMISKIQPYLKTILYAPEPRCLIAGLLQFLHSVRSLLSSNDHILKSHRKYYSAEVPKKQSIHVRREHGPSSLASQRSVHKALSFSGFGMEETQQKRVAAVIFSADLARCVSNQHRLAPTYIGIRRVRPSSKLVKQALHGKEFGKIKPTTLPNVVFKMIDEETGEERRMTSKEKKKAKSKRRNQQREAFQQQKASEQARPQASDNPIASHEKNEAEKNLERLTNSEDGDCGKVWESEENNNDRYAHLSIDHSALEQELADLRGERDGVPPVALSAPLTFTGIQLGLLGDVRHTPALKIVLDEDLARKWGETLKESMLPAEAQRRAENLREMPYHLVPEVWMRMKPQMLGQPLQINTMPTVSVPVGPRDVAFYEIRPSLRDTYSRDTASDAVVQLLHSNTSLNLSCGAKFGSDFLLYDGNRSARHAFAGMRVVEGDEEFPLPKAYDLSGYVRCLNTAGKLALLAWVQRRGDVHHVAIIDLALEKLVDRGAKRSRQTALERRYNTLAKK</sequence>
<dbReference type="CDD" id="cd00821">
    <property type="entry name" value="PH"/>
    <property type="match status" value="1"/>
</dbReference>
<reference evidence="6 7" key="1">
    <citation type="journal article" date="2008" name="Nature">
        <title>The Phaeodactylum genome reveals the evolutionary history of diatom genomes.</title>
        <authorList>
            <person name="Bowler C."/>
            <person name="Allen A.E."/>
            <person name="Badger J.H."/>
            <person name="Grimwood J."/>
            <person name="Jabbari K."/>
            <person name="Kuo A."/>
            <person name="Maheswari U."/>
            <person name="Martens C."/>
            <person name="Maumus F."/>
            <person name="Otillar R.P."/>
            <person name="Rayko E."/>
            <person name="Salamov A."/>
            <person name="Vandepoele K."/>
            <person name="Beszteri B."/>
            <person name="Gruber A."/>
            <person name="Heijde M."/>
            <person name="Katinka M."/>
            <person name="Mock T."/>
            <person name="Valentin K."/>
            <person name="Verret F."/>
            <person name="Berges J.A."/>
            <person name="Brownlee C."/>
            <person name="Cadoret J.P."/>
            <person name="Chiovitti A."/>
            <person name="Choi C.J."/>
            <person name="Coesel S."/>
            <person name="De Martino A."/>
            <person name="Detter J.C."/>
            <person name="Durkin C."/>
            <person name="Falciatore A."/>
            <person name="Fournet J."/>
            <person name="Haruta M."/>
            <person name="Huysman M.J."/>
            <person name="Jenkins B.D."/>
            <person name="Jiroutova K."/>
            <person name="Jorgensen R.E."/>
            <person name="Joubert Y."/>
            <person name="Kaplan A."/>
            <person name="Kroger N."/>
            <person name="Kroth P.G."/>
            <person name="La Roche J."/>
            <person name="Lindquist E."/>
            <person name="Lommer M."/>
            <person name="Martin-Jezequel V."/>
            <person name="Lopez P.J."/>
            <person name="Lucas S."/>
            <person name="Mangogna M."/>
            <person name="McGinnis K."/>
            <person name="Medlin L.K."/>
            <person name="Montsant A."/>
            <person name="Oudot-Le Secq M.P."/>
            <person name="Napoli C."/>
            <person name="Obornik M."/>
            <person name="Parker M.S."/>
            <person name="Petit J.L."/>
            <person name="Porcel B.M."/>
            <person name="Poulsen N."/>
            <person name="Robison M."/>
            <person name="Rychlewski L."/>
            <person name="Rynearson T.A."/>
            <person name="Schmutz J."/>
            <person name="Shapiro H."/>
            <person name="Siaut M."/>
            <person name="Stanley M."/>
            <person name="Sussman M.R."/>
            <person name="Taylor A.R."/>
            <person name="Vardi A."/>
            <person name="von Dassow P."/>
            <person name="Vyverman W."/>
            <person name="Willis A."/>
            <person name="Wyrwicz L.S."/>
            <person name="Rokhsar D.S."/>
            <person name="Weissenbach J."/>
            <person name="Armbrust E.V."/>
            <person name="Green B.R."/>
            <person name="Van de Peer Y."/>
            <person name="Grigoriev I.V."/>
        </authorList>
    </citation>
    <scope>NUCLEOTIDE SEQUENCE [LARGE SCALE GENOMIC DNA]</scope>
    <source>
        <strain evidence="6 7">CCAP 1055/1</strain>
    </source>
</reference>
<dbReference type="SUPFAM" id="SSF53032">
    <property type="entry name" value="tRNA-intron endonuclease catalytic domain-like"/>
    <property type="match status" value="1"/>
</dbReference>
<dbReference type="STRING" id="556484.B7FYB5"/>
<evidence type="ECO:0000313" key="6">
    <source>
        <dbReference type="EMBL" id="EEC48695.1"/>
    </source>
</evidence>
<accession>B7FYB5</accession>
<evidence type="ECO:0000256" key="1">
    <source>
        <dbReference type="ARBA" id="ARBA00008078"/>
    </source>
</evidence>
<dbReference type="InterPro" id="IPR006677">
    <property type="entry name" value="tRNA_intron_Endonuc_cat-like"/>
</dbReference>
<dbReference type="PANTHER" id="PTHR46361:SF3">
    <property type="entry name" value="ELECTRON CARRIER_ PROTEIN DISULFIDE OXIDOREDUCTASE"/>
    <property type="match status" value="1"/>
</dbReference>